<reference evidence="2" key="1">
    <citation type="submission" date="2014-11" db="EMBL/GenBank/DDBJ databases">
        <authorList>
            <person name="Amaro Gonzalez C."/>
        </authorList>
    </citation>
    <scope>NUCLEOTIDE SEQUENCE</scope>
</reference>
<dbReference type="AlphaFoldDB" id="A0A0E9PGN3"/>
<feature type="transmembrane region" description="Helical" evidence="1">
    <location>
        <begin position="12"/>
        <end position="29"/>
    </location>
</feature>
<dbReference type="EMBL" id="GBXM01104821">
    <property type="protein sequence ID" value="JAH03756.1"/>
    <property type="molecule type" value="Transcribed_RNA"/>
</dbReference>
<keyword evidence="1" id="KW-1133">Transmembrane helix</keyword>
<reference evidence="2" key="2">
    <citation type="journal article" date="2015" name="Fish Shellfish Immunol.">
        <title>Early steps in the European eel (Anguilla anguilla)-Vibrio vulnificus interaction in the gills: Role of the RtxA13 toxin.</title>
        <authorList>
            <person name="Callol A."/>
            <person name="Pajuelo D."/>
            <person name="Ebbesson L."/>
            <person name="Teles M."/>
            <person name="MacKenzie S."/>
            <person name="Amaro C."/>
        </authorList>
    </citation>
    <scope>NUCLEOTIDE SEQUENCE</scope>
</reference>
<accession>A0A0E9PGN3</accession>
<evidence type="ECO:0000256" key="1">
    <source>
        <dbReference type="SAM" id="Phobius"/>
    </source>
</evidence>
<name>A0A0E9PGN3_ANGAN</name>
<protein>
    <submittedName>
        <fullName evidence="2">Uncharacterized protein</fullName>
    </submittedName>
</protein>
<evidence type="ECO:0000313" key="2">
    <source>
        <dbReference type="EMBL" id="JAH03756.1"/>
    </source>
</evidence>
<keyword evidence="1" id="KW-0812">Transmembrane</keyword>
<proteinExistence type="predicted"/>
<keyword evidence="1" id="KW-0472">Membrane</keyword>
<sequence length="31" mass="3809">MRTQWNAPVYDPTVSYIFLTFLIIFFFFFSP</sequence>
<organism evidence="2">
    <name type="scientific">Anguilla anguilla</name>
    <name type="common">European freshwater eel</name>
    <name type="synonym">Muraena anguilla</name>
    <dbReference type="NCBI Taxonomy" id="7936"/>
    <lineage>
        <taxon>Eukaryota</taxon>
        <taxon>Metazoa</taxon>
        <taxon>Chordata</taxon>
        <taxon>Craniata</taxon>
        <taxon>Vertebrata</taxon>
        <taxon>Euteleostomi</taxon>
        <taxon>Actinopterygii</taxon>
        <taxon>Neopterygii</taxon>
        <taxon>Teleostei</taxon>
        <taxon>Anguilliformes</taxon>
        <taxon>Anguillidae</taxon>
        <taxon>Anguilla</taxon>
    </lineage>
</organism>